<accession>A0AAE0IJ07</accession>
<keyword evidence="1" id="KW-1133">Transmembrane helix</keyword>
<dbReference type="EMBL" id="JAUEDM010000002">
    <property type="protein sequence ID" value="KAK3326068.1"/>
    <property type="molecule type" value="Genomic_DNA"/>
</dbReference>
<evidence type="ECO:0000313" key="3">
    <source>
        <dbReference type="Proteomes" id="UP001283341"/>
    </source>
</evidence>
<protein>
    <submittedName>
        <fullName evidence="2">Uncharacterized protein</fullName>
    </submittedName>
</protein>
<comment type="caution">
    <text evidence="2">The sequence shown here is derived from an EMBL/GenBank/DDBJ whole genome shotgun (WGS) entry which is preliminary data.</text>
</comment>
<name>A0AAE0IJ07_9PEZI</name>
<proteinExistence type="predicted"/>
<feature type="transmembrane region" description="Helical" evidence="1">
    <location>
        <begin position="21"/>
        <end position="44"/>
    </location>
</feature>
<dbReference type="Proteomes" id="UP001283341">
    <property type="component" value="Unassembled WGS sequence"/>
</dbReference>
<evidence type="ECO:0000313" key="2">
    <source>
        <dbReference type="EMBL" id="KAK3326068.1"/>
    </source>
</evidence>
<reference evidence="2" key="2">
    <citation type="submission" date="2023-06" db="EMBL/GenBank/DDBJ databases">
        <authorList>
            <consortium name="Lawrence Berkeley National Laboratory"/>
            <person name="Haridas S."/>
            <person name="Hensen N."/>
            <person name="Bonometti L."/>
            <person name="Westerberg I."/>
            <person name="Brannstrom I.O."/>
            <person name="Guillou S."/>
            <person name="Cros-Aarteil S."/>
            <person name="Calhoun S."/>
            <person name="Kuo A."/>
            <person name="Mondo S."/>
            <person name="Pangilinan J."/>
            <person name="Riley R."/>
            <person name="Labutti K."/>
            <person name="Andreopoulos B."/>
            <person name="Lipzen A."/>
            <person name="Chen C."/>
            <person name="Yanf M."/>
            <person name="Daum C."/>
            <person name="Ng V."/>
            <person name="Clum A."/>
            <person name="Steindorff A."/>
            <person name="Ohm R."/>
            <person name="Martin F."/>
            <person name="Silar P."/>
            <person name="Natvig D."/>
            <person name="Lalanne C."/>
            <person name="Gautier V."/>
            <person name="Ament-Velasquez S.L."/>
            <person name="Kruys A."/>
            <person name="Hutchinson M.I."/>
            <person name="Powell A.J."/>
            <person name="Barry K."/>
            <person name="Miller A.N."/>
            <person name="Grigoriev I.V."/>
            <person name="Debuchy R."/>
            <person name="Gladieux P."/>
            <person name="Thoren M.H."/>
            <person name="Johannesson H."/>
        </authorList>
    </citation>
    <scope>NUCLEOTIDE SEQUENCE</scope>
    <source>
        <strain evidence="2">CBS 118394</strain>
    </source>
</reference>
<dbReference type="AlphaFoldDB" id="A0AAE0IJ07"/>
<reference evidence="2" key="1">
    <citation type="journal article" date="2023" name="Mol. Phylogenet. Evol.">
        <title>Genome-scale phylogeny and comparative genomics of the fungal order Sordariales.</title>
        <authorList>
            <person name="Hensen N."/>
            <person name="Bonometti L."/>
            <person name="Westerberg I."/>
            <person name="Brannstrom I.O."/>
            <person name="Guillou S."/>
            <person name="Cros-Aarteil S."/>
            <person name="Calhoun S."/>
            <person name="Haridas S."/>
            <person name="Kuo A."/>
            <person name="Mondo S."/>
            <person name="Pangilinan J."/>
            <person name="Riley R."/>
            <person name="LaButti K."/>
            <person name="Andreopoulos B."/>
            <person name="Lipzen A."/>
            <person name="Chen C."/>
            <person name="Yan M."/>
            <person name="Daum C."/>
            <person name="Ng V."/>
            <person name="Clum A."/>
            <person name="Steindorff A."/>
            <person name="Ohm R.A."/>
            <person name="Martin F."/>
            <person name="Silar P."/>
            <person name="Natvig D.O."/>
            <person name="Lalanne C."/>
            <person name="Gautier V."/>
            <person name="Ament-Velasquez S.L."/>
            <person name="Kruys A."/>
            <person name="Hutchinson M.I."/>
            <person name="Powell A.J."/>
            <person name="Barry K."/>
            <person name="Miller A.N."/>
            <person name="Grigoriev I.V."/>
            <person name="Debuchy R."/>
            <person name="Gladieux P."/>
            <person name="Hiltunen Thoren M."/>
            <person name="Johannesson H."/>
        </authorList>
    </citation>
    <scope>NUCLEOTIDE SEQUENCE</scope>
    <source>
        <strain evidence="2">CBS 118394</strain>
    </source>
</reference>
<evidence type="ECO:0000256" key="1">
    <source>
        <dbReference type="SAM" id="Phobius"/>
    </source>
</evidence>
<keyword evidence="1" id="KW-0472">Membrane</keyword>
<keyword evidence="1" id="KW-0812">Transmembrane</keyword>
<feature type="transmembrane region" description="Helical" evidence="1">
    <location>
        <begin position="64"/>
        <end position="86"/>
    </location>
</feature>
<organism evidence="2 3">
    <name type="scientific">Apodospora peruviana</name>
    <dbReference type="NCBI Taxonomy" id="516989"/>
    <lineage>
        <taxon>Eukaryota</taxon>
        <taxon>Fungi</taxon>
        <taxon>Dikarya</taxon>
        <taxon>Ascomycota</taxon>
        <taxon>Pezizomycotina</taxon>
        <taxon>Sordariomycetes</taxon>
        <taxon>Sordariomycetidae</taxon>
        <taxon>Sordariales</taxon>
        <taxon>Lasiosphaeriaceae</taxon>
        <taxon>Apodospora</taxon>
    </lineage>
</organism>
<keyword evidence="3" id="KW-1185">Reference proteome</keyword>
<gene>
    <name evidence="2" type="ORF">B0H66DRAFT_550009</name>
</gene>
<sequence>MANSTTSLFVRCFGAQAMTCGLVLGTSDMTALSFTAFGVAMLPYLGWNYWCSGLGPAGGMVSRWMLMDFLGNCFFLGGSLYCARLLRDVEDETKKL</sequence>